<organism evidence="9 10">
    <name type="scientific">Roseivirga thermotolerans</name>
    <dbReference type="NCBI Taxonomy" id="1758176"/>
    <lineage>
        <taxon>Bacteria</taxon>
        <taxon>Pseudomonadati</taxon>
        <taxon>Bacteroidota</taxon>
        <taxon>Cytophagia</taxon>
        <taxon>Cytophagales</taxon>
        <taxon>Roseivirgaceae</taxon>
        <taxon>Roseivirga</taxon>
    </lineage>
</organism>
<protein>
    <submittedName>
        <fullName evidence="9">ABC transporter permease</fullName>
    </submittedName>
</protein>
<evidence type="ECO:0000256" key="6">
    <source>
        <dbReference type="SAM" id="Phobius"/>
    </source>
</evidence>
<dbReference type="Pfam" id="PF02687">
    <property type="entry name" value="FtsX"/>
    <property type="match status" value="2"/>
</dbReference>
<dbReference type="Proteomes" id="UP000658258">
    <property type="component" value="Unassembled WGS sequence"/>
</dbReference>
<dbReference type="RefSeq" id="WP_189629474.1">
    <property type="nucleotide sequence ID" value="NZ_BNAG01000002.1"/>
</dbReference>
<keyword evidence="2" id="KW-1003">Cell membrane</keyword>
<proteinExistence type="predicted"/>
<feature type="transmembrane region" description="Helical" evidence="6">
    <location>
        <begin position="416"/>
        <end position="441"/>
    </location>
</feature>
<evidence type="ECO:0000256" key="1">
    <source>
        <dbReference type="ARBA" id="ARBA00004651"/>
    </source>
</evidence>
<keyword evidence="5 6" id="KW-0472">Membrane</keyword>
<feature type="transmembrane region" description="Helical" evidence="6">
    <location>
        <begin position="461"/>
        <end position="483"/>
    </location>
</feature>
<feature type="domain" description="ABC3 transporter permease C-terminal" evidence="7">
    <location>
        <begin position="371"/>
        <end position="486"/>
    </location>
</feature>
<dbReference type="EMBL" id="BNAG01000002">
    <property type="protein sequence ID" value="GHE60049.1"/>
    <property type="molecule type" value="Genomic_DNA"/>
</dbReference>
<dbReference type="Pfam" id="PF12704">
    <property type="entry name" value="MacB_PCD"/>
    <property type="match status" value="2"/>
</dbReference>
<feature type="transmembrane region" description="Helical" evidence="6">
    <location>
        <begin position="504"/>
        <end position="527"/>
    </location>
</feature>
<keyword evidence="10" id="KW-1185">Reference proteome</keyword>
<dbReference type="InterPro" id="IPR050250">
    <property type="entry name" value="Macrolide_Exporter_MacB"/>
</dbReference>
<feature type="transmembrane region" description="Helical" evidence="6">
    <location>
        <begin position="752"/>
        <end position="776"/>
    </location>
</feature>
<evidence type="ECO:0000313" key="9">
    <source>
        <dbReference type="EMBL" id="GHE60049.1"/>
    </source>
</evidence>
<dbReference type="PANTHER" id="PTHR30572:SF18">
    <property type="entry name" value="ABC-TYPE MACROLIDE FAMILY EXPORT SYSTEM PERMEASE COMPONENT 2"/>
    <property type="match status" value="1"/>
</dbReference>
<sequence>MKREQVLAIRREVRKRGLNFTYVEDEAVDFISCQIEELLTQGHSFESAFQEAFQQAAEEGMFNLKTKLITPKSIYTMDMLSNYLKVAFRNFSKYKANSAINLLGLVLSLTASIIIGLYLKYEYSFDKEFPELDRLYRVNSISNLSQNTSYLNAVSGMLVPVIDSEIPEVELASDLAIIISNQPLKTNGSVFFDYRLSGVSEDFIEMFNLKEVKGSLKAPFQTLNGIAISESQALKIFGEEDPIGQSFSIEQNQKVYSFLVQAVFQDIPANTHFMDDKWNGFDMLVSMETARSIPSNQPSWTSINSPAYVRLAPGASEETVNAKMNELVVKHHGKEIWYEHYLQPVSDIHLNTREDGISSVGNVQQLKLFGLIGVIILVIACINYVNLTTAQASVRLKEVGVRKVIGARRRQFVMQFLVEAALMSLMGLLISAVLVSVLIPLLNGNFGLHLSLDLSSDWQNLAGFVGLMLLVSLLCGTYPGWYLSRLRANVLLRSSSSVKSAGGIFRKILVVLQYATSITLIVATLIIGHQMNFLSKKDLGFEKEQVVYLKMGWQAGYKYGELLFNEVSTESGVLAASLTSNTLGDGSLSGNGISVGEAEVEKREMHQVLAVDNGYLAALGLELKEGRWFSEDFASDRKEGFVVNEAFVKHFNLENPIGTKLARNSQNGTIIGVVKDFHFKSMHTAIEPLVMFEDDRDRYWNIALRISPENMGNTLERLETAWAGVVPDFPFTYEFLDDQIDQYYKSDRDFALVFQVFAGLAIVVSCLGLIGLVAFTTRRRAKEIGVRKVLGASVGTILQLLSLDYVKLILLAALLAIPVAYYAMSQWLENFEYRVNIHAGVFVLGLLITIVLSWISVSYLSVKAAKSNPVDSLRTE</sequence>
<feature type="domain" description="MacB-like periplasmic core" evidence="8">
    <location>
        <begin position="517"/>
        <end position="710"/>
    </location>
</feature>
<evidence type="ECO:0000256" key="5">
    <source>
        <dbReference type="ARBA" id="ARBA00023136"/>
    </source>
</evidence>
<keyword evidence="4 6" id="KW-1133">Transmembrane helix</keyword>
<feature type="transmembrane region" description="Helical" evidence="6">
    <location>
        <begin position="835"/>
        <end position="857"/>
    </location>
</feature>
<evidence type="ECO:0000256" key="4">
    <source>
        <dbReference type="ARBA" id="ARBA00022989"/>
    </source>
</evidence>
<evidence type="ECO:0000256" key="3">
    <source>
        <dbReference type="ARBA" id="ARBA00022692"/>
    </source>
</evidence>
<feature type="domain" description="ABC3 transporter permease C-terminal" evidence="7">
    <location>
        <begin position="756"/>
        <end position="869"/>
    </location>
</feature>
<feature type="transmembrane region" description="Helical" evidence="6">
    <location>
        <begin position="99"/>
        <end position="119"/>
    </location>
</feature>
<accession>A0ABQ3I8A7</accession>
<evidence type="ECO:0000259" key="8">
    <source>
        <dbReference type="Pfam" id="PF12704"/>
    </source>
</evidence>
<dbReference type="InterPro" id="IPR003838">
    <property type="entry name" value="ABC3_permease_C"/>
</dbReference>
<comment type="subcellular location">
    <subcellularLocation>
        <location evidence="1">Cell membrane</location>
        <topology evidence="1">Multi-pass membrane protein</topology>
    </subcellularLocation>
</comment>
<name>A0ABQ3I8A7_9BACT</name>
<evidence type="ECO:0000256" key="2">
    <source>
        <dbReference type="ARBA" id="ARBA00022475"/>
    </source>
</evidence>
<reference evidence="10" key="1">
    <citation type="journal article" date="2019" name="Int. J. Syst. Evol. Microbiol.">
        <title>The Global Catalogue of Microorganisms (GCM) 10K type strain sequencing project: providing services to taxonomists for standard genome sequencing and annotation.</title>
        <authorList>
            <consortium name="The Broad Institute Genomics Platform"/>
            <consortium name="The Broad Institute Genome Sequencing Center for Infectious Disease"/>
            <person name="Wu L."/>
            <person name="Ma J."/>
        </authorList>
    </citation>
    <scope>NUCLEOTIDE SEQUENCE [LARGE SCALE GENOMIC DNA]</scope>
    <source>
        <strain evidence="10">CGMCC 1.15111</strain>
    </source>
</reference>
<keyword evidence="3 6" id="KW-0812">Transmembrane</keyword>
<dbReference type="InterPro" id="IPR025857">
    <property type="entry name" value="MacB_PCD"/>
</dbReference>
<dbReference type="PANTHER" id="PTHR30572">
    <property type="entry name" value="MEMBRANE COMPONENT OF TRANSPORTER-RELATED"/>
    <property type="match status" value="1"/>
</dbReference>
<feature type="transmembrane region" description="Helical" evidence="6">
    <location>
        <begin position="797"/>
        <end position="823"/>
    </location>
</feature>
<feature type="transmembrane region" description="Helical" evidence="6">
    <location>
        <begin position="368"/>
        <end position="387"/>
    </location>
</feature>
<evidence type="ECO:0000313" key="10">
    <source>
        <dbReference type="Proteomes" id="UP000658258"/>
    </source>
</evidence>
<comment type="caution">
    <text evidence="9">The sequence shown here is derived from an EMBL/GenBank/DDBJ whole genome shotgun (WGS) entry which is preliminary data.</text>
</comment>
<evidence type="ECO:0000259" key="7">
    <source>
        <dbReference type="Pfam" id="PF02687"/>
    </source>
</evidence>
<feature type="domain" description="MacB-like periplasmic core" evidence="8">
    <location>
        <begin position="98"/>
        <end position="326"/>
    </location>
</feature>
<gene>
    <name evidence="9" type="ORF">GCM10011340_13540</name>
</gene>